<feature type="region of interest" description="Disordered" evidence="1">
    <location>
        <begin position="18"/>
        <end position="40"/>
    </location>
</feature>
<evidence type="ECO:0000313" key="3">
    <source>
        <dbReference type="Proteomes" id="UP000250235"/>
    </source>
</evidence>
<evidence type="ECO:0000313" key="2">
    <source>
        <dbReference type="EMBL" id="KZV55918.1"/>
    </source>
</evidence>
<feature type="region of interest" description="Disordered" evidence="1">
    <location>
        <begin position="59"/>
        <end position="103"/>
    </location>
</feature>
<sequence length="651" mass="73376">MLDVIVGLQSIQLKTLNPSLQAPKPPPLLSNLTHGRRPPPRLHRAAAVRSSCDQTCFDHRDEEFPSVPESEDLPPPTIQEPDFPVNSGWSQAPRRQQEVTDEPVVEKVVKAVAKRRRAPDTEPVAKKRRTTIARAAPTENTLAIVPVSDEEETEMEIVVVVTEEKDKEKTIDEETAEKIVDEDTDEETVEMETAEKEQTDTDTNEKEKADDETVEKGTVEKEKVEETIDSEDTEPLSKQIPEDMMLPSVTAEEPTKIKFVCGIVFRKLDWHKATLSTIDPADKGKEPLVKEIKGNPAKEMFALISADAEFLVQIREAVVEEIVSFFYSFSLRSLSALTSVSDLAVKEEQIYRSQVLDLLSEAHSISLINLLEQLRQHRLEWTRPSSSKLFGGAGVQSGGIHSQFYPNVTSTSWVRPLIFIYGSWQVVEGADPRPARLAMPRISRPKRQLPQRPFVDAFAPIYVVQFPLFGHLQPVGTYNMCRDIVVVDTDLDIETVPTGIFDAFQHDLNAEDDIPHNSQMMPTVVLPTDFTESIAQLHASIDQIKLEQLQTHDSIEELKAALSHKITRLEMAFAKSSSRQDRIFRAEINYVRKEVQIQTATLTQELTAFHLETQEGVHTLRAQLSEIIVYINRGRDDKKGEESSRGLQPED</sequence>
<feature type="compositionally biased region" description="Basic and acidic residues" evidence="1">
    <location>
        <begin position="193"/>
        <end position="226"/>
    </location>
</feature>
<keyword evidence="3" id="KW-1185">Reference proteome</keyword>
<feature type="region of interest" description="Disordered" evidence="1">
    <location>
        <begin position="183"/>
        <end position="234"/>
    </location>
</feature>
<reference evidence="2 3" key="1">
    <citation type="journal article" date="2015" name="Proc. Natl. Acad. Sci. U.S.A.">
        <title>The resurrection genome of Boea hygrometrica: A blueprint for survival of dehydration.</title>
        <authorList>
            <person name="Xiao L."/>
            <person name="Yang G."/>
            <person name="Zhang L."/>
            <person name="Yang X."/>
            <person name="Zhao S."/>
            <person name="Ji Z."/>
            <person name="Zhou Q."/>
            <person name="Hu M."/>
            <person name="Wang Y."/>
            <person name="Chen M."/>
            <person name="Xu Y."/>
            <person name="Jin H."/>
            <person name="Xiao X."/>
            <person name="Hu G."/>
            <person name="Bao F."/>
            <person name="Hu Y."/>
            <person name="Wan P."/>
            <person name="Li L."/>
            <person name="Deng X."/>
            <person name="Kuang T."/>
            <person name="Xiang C."/>
            <person name="Zhu J.K."/>
            <person name="Oliver M.J."/>
            <person name="He Y."/>
        </authorList>
    </citation>
    <scope>NUCLEOTIDE SEQUENCE [LARGE SCALE GENOMIC DNA]</scope>
    <source>
        <strain evidence="3">cv. XS01</strain>
    </source>
</reference>
<organism evidence="2 3">
    <name type="scientific">Dorcoceras hygrometricum</name>
    <dbReference type="NCBI Taxonomy" id="472368"/>
    <lineage>
        <taxon>Eukaryota</taxon>
        <taxon>Viridiplantae</taxon>
        <taxon>Streptophyta</taxon>
        <taxon>Embryophyta</taxon>
        <taxon>Tracheophyta</taxon>
        <taxon>Spermatophyta</taxon>
        <taxon>Magnoliopsida</taxon>
        <taxon>eudicotyledons</taxon>
        <taxon>Gunneridae</taxon>
        <taxon>Pentapetalae</taxon>
        <taxon>asterids</taxon>
        <taxon>lamiids</taxon>
        <taxon>Lamiales</taxon>
        <taxon>Gesneriaceae</taxon>
        <taxon>Didymocarpoideae</taxon>
        <taxon>Trichosporeae</taxon>
        <taxon>Loxocarpinae</taxon>
        <taxon>Dorcoceras</taxon>
    </lineage>
</organism>
<dbReference type="AlphaFoldDB" id="A0A2Z7D8A8"/>
<gene>
    <name evidence="2" type="ORF">F511_24812</name>
</gene>
<name>A0A2Z7D8A8_9LAMI</name>
<protein>
    <submittedName>
        <fullName evidence="2">Uncharacterized protein</fullName>
    </submittedName>
</protein>
<dbReference type="Proteomes" id="UP000250235">
    <property type="component" value="Unassembled WGS sequence"/>
</dbReference>
<evidence type="ECO:0000256" key="1">
    <source>
        <dbReference type="SAM" id="MobiDB-lite"/>
    </source>
</evidence>
<proteinExistence type="predicted"/>
<feature type="compositionally biased region" description="Acidic residues" evidence="1">
    <location>
        <begin position="183"/>
        <end position="192"/>
    </location>
</feature>
<dbReference type="EMBL" id="KQ988432">
    <property type="protein sequence ID" value="KZV55918.1"/>
    <property type="molecule type" value="Genomic_DNA"/>
</dbReference>
<accession>A0A2Z7D8A8</accession>